<dbReference type="PANTHER" id="PTHR23135">
    <property type="entry name" value="MUR LIGASE FAMILY MEMBER"/>
    <property type="match status" value="1"/>
</dbReference>
<dbReference type="InterPro" id="IPR036565">
    <property type="entry name" value="Mur-like_cat_sf"/>
</dbReference>
<feature type="domain" description="Mur ligase central" evidence="2">
    <location>
        <begin position="179"/>
        <end position="394"/>
    </location>
</feature>
<dbReference type="RefSeq" id="WP_006006051.1">
    <property type="nucleotide sequence ID" value="NZ_BAET01000022.1"/>
</dbReference>
<evidence type="ECO:0000259" key="2">
    <source>
        <dbReference type="Pfam" id="PF08245"/>
    </source>
</evidence>
<name>H5TD06_9ALTE</name>
<dbReference type="SUPFAM" id="SSF53623">
    <property type="entry name" value="MurD-like peptide ligases, catalytic domain"/>
    <property type="match status" value="1"/>
</dbReference>
<dbReference type="InterPro" id="IPR013221">
    <property type="entry name" value="Mur_ligase_cen"/>
</dbReference>
<reference evidence="3 4" key="1">
    <citation type="journal article" date="2012" name="J. Bacteriol.">
        <title>Genome sequence of proteorhodopsin-containing sea ice bacterium Glaciecola punicea ACAM 611T.</title>
        <authorList>
            <person name="Qin Q.-L."/>
            <person name="Xie B.-B."/>
            <person name="Shu Y.-L."/>
            <person name="Rong J.-C."/>
            <person name="Zhao D.-L."/>
            <person name="Zhang X.-Y."/>
            <person name="Chen X.-L."/>
            <person name="Zhou B.-C."/>
            <person name="Zhanga Y.-Z."/>
        </authorList>
    </citation>
    <scope>NUCLEOTIDE SEQUENCE [LARGE SCALE GENOMIC DNA]</scope>
    <source>
        <strain evidence="3 4">ACAM 611</strain>
    </source>
</reference>
<dbReference type="PANTHER" id="PTHR23135:SF18">
    <property type="entry name" value="CYANOPHYCIN SYNTHETASE"/>
    <property type="match status" value="1"/>
</dbReference>
<sequence>MQLSLDEVRRLTGPNLLSDYPGTIADVFIEGISQQEVIICWQKQLDYCLSSLGWQEQYFHRLYEGGASMSLSAPMDLLYSACDVLELAWDCCVDELKGEQNALKDERLLILQEAIKEEANPKLIILLNAARQHGVLCLSDDDEVSLGSGTGSQTWSIDDFPDASEVDWEQYAQVPLALITGTNGKSTSVRLAAQIAKAAGMQAGVTSTDFIKVGDTIIDDGDYSGPGGARMLLRDTRTEIAFLEVARGGLLRRGLPVNLATASLVTNVAGDHLGQYGINTIDEIAHVKLMVAKAIKGAGDFIVLNADDKRLVKFAPEFFLKDAVAPICWFSMHADNPIILAQIQQQRPCVYVDNNQIIYSYSSTEVIAQIDEIPMTVSGTAKHNIENALGVVGLCKIMGISTSAIHTGLMRFGQNPSDNPGRGNIYHVKGATVVVDFAHNAHSMQAVMDMAQNMANDLPKEGRITVLFSNAGDRSNTEIYDVANAVFGLQPDTYILAEIEEYLRGREMGEVSALVKSHLLNKGVASASIFETIDPIAGVKLAVQNAKPGDLLLLFVLAKREQVHTYLTGSTFST</sequence>
<dbReference type="Gene3D" id="3.90.190.20">
    <property type="entry name" value="Mur ligase, C-terminal domain"/>
    <property type="match status" value="1"/>
</dbReference>
<evidence type="ECO:0008006" key="5">
    <source>
        <dbReference type="Google" id="ProtNLM"/>
    </source>
</evidence>
<evidence type="ECO:0000313" key="4">
    <source>
        <dbReference type="Proteomes" id="UP000053586"/>
    </source>
</evidence>
<dbReference type="OrthoDB" id="9803907at2"/>
<dbReference type="GO" id="GO:0005524">
    <property type="term" value="F:ATP binding"/>
    <property type="evidence" value="ECO:0007669"/>
    <property type="project" value="InterPro"/>
</dbReference>
<keyword evidence="4" id="KW-1185">Reference proteome</keyword>
<evidence type="ECO:0000313" key="3">
    <source>
        <dbReference type="EMBL" id="GAB56183.1"/>
    </source>
</evidence>
<dbReference type="Pfam" id="PF02875">
    <property type="entry name" value="Mur_ligase_C"/>
    <property type="match status" value="1"/>
</dbReference>
<dbReference type="GO" id="GO:0016881">
    <property type="term" value="F:acid-amino acid ligase activity"/>
    <property type="evidence" value="ECO:0007669"/>
    <property type="project" value="InterPro"/>
</dbReference>
<dbReference type="AlphaFoldDB" id="H5TD06"/>
<dbReference type="Proteomes" id="UP000053586">
    <property type="component" value="Unassembled WGS sequence"/>
</dbReference>
<gene>
    <name evidence="3" type="ORF">GPUN_2068</name>
</gene>
<accession>H5TD06</accession>
<dbReference type="STRING" id="56804.BAE46_11790"/>
<evidence type="ECO:0000259" key="1">
    <source>
        <dbReference type="Pfam" id="PF02875"/>
    </source>
</evidence>
<reference evidence="3 4" key="2">
    <citation type="journal article" date="2017" name="Antonie Van Leeuwenhoek">
        <title>Rhizobium rhizosphaerae sp. nov., a novel species isolated from rice rhizosphere.</title>
        <authorList>
            <person name="Zhao J.J."/>
            <person name="Zhang J."/>
            <person name="Zhang R.J."/>
            <person name="Zhang C.W."/>
            <person name="Yin H.Q."/>
            <person name="Zhang X.X."/>
        </authorList>
    </citation>
    <scope>NUCLEOTIDE SEQUENCE [LARGE SCALE GENOMIC DNA]</scope>
    <source>
        <strain evidence="3 4">ACAM 611</strain>
    </source>
</reference>
<comment type="caution">
    <text evidence="3">The sequence shown here is derived from an EMBL/GenBank/DDBJ whole genome shotgun (WGS) entry which is preliminary data.</text>
</comment>
<dbReference type="InterPro" id="IPR036615">
    <property type="entry name" value="Mur_ligase_C_dom_sf"/>
</dbReference>
<protein>
    <recommendedName>
        <fullName evidence="5">Mur ligase family protein</fullName>
    </recommendedName>
</protein>
<dbReference type="SUPFAM" id="SSF53244">
    <property type="entry name" value="MurD-like peptide ligases, peptide-binding domain"/>
    <property type="match status" value="1"/>
</dbReference>
<dbReference type="eggNOG" id="COG0769">
    <property type="taxonomic scope" value="Bacteria"/>
</dbReference>
<dbReference type="Gene3D" id="3.40.1190.10">
    <property type="entry name" value="Mur-like, catalytic domain"/>
    <property type="match status" value="1"/>
</dbReference>
<dbReference type="Pfam" id="PF08245">
    <property type="entry name" value="Mur_ligase_M"/>
    <property type="match status" value="1"/>
</dbReference>
<dbReference type="InterPro" id="IPR004101">
    <property type="entry name" value="Mur_ligase_C"/>
</dbReference>
<proteinExistence type="predicted"/>
<organism evidence="3 4">
    <name type="scientific">Glaciecola punicea ACAM 611</name>
    <dbReference type="NCBI Taxonomy" id="1121923"/>
    <lineage>
        <taxon>Bacteria</taxon>
        <taxon>Pseudomonadati</taxon>
        <taxon>Pseudomonadota</taxon>
        <taxon>Gammaproteobacteria</taxon>
        <taxon>Alteromonadales</taxon>
        <taxon>Alteromonadaceae</taxon>
        <taxon>Glaciecola</taxon>
    </lineage>
</organism>
<dbReference type="EMBL" id="BAET01000022">
    <property type="protein sequence ID" value="GAB56183.1"/>
    <property type="molecule type" value="Genomic_DNA"/>
</dbReference>
<feature type="domain" description="Mur ligase C-terminal" evidence="1">
    <location>
        <begin position="421"/>
        <end position="554"/>
    </location>
</feature>